<dbReference type="EC" id="3.1.6.15" evidence="14"/>
<dbReference type="GO" id="GO:0004065">
    <property type="term" value="F:arylsulfatase activity"/>
    <property type="evidence" value="ECO:0007669"/>
    <property type="project" value="UniProtKB-EC"/>
</dbReference>
<proteinExistence type="inferred from homology"/>
<dbReference type="InterPro" id="IPR000917">
    <property type="entry name" value="Sulfatase_N"/>
</dbReference>
<evidence type="ECO:0000256" key="3">
    <source>
        <dbReference type="ARBA" id="ARBA00008779"/>
    </source>
</evidence>
<dbReference type="AlphaFoldDB" id="A0A401PJ33"/>
<keyword evidence="9" id="KW-0325">Glycoprotein</keyword>
<comment type="catalytic activity">
    <reaction evidence="13">
        <text>Hydrolysis of the 3-sulfate groups of the N-sulfo-D-glucosamine 3-O-sulfate units of heparin.</text>
        <dbReference type="EC" id="3.1.6.15"/>
    </reaction>
</comment>
<dbReference type="Proteomes" id="UP000288216">
    <property type="component" value="Unassembled WGS sequence"/>
</dbReference>
<keyword evidence="5" id="KW-0732">Signal</keyword>
<feature type="domain" description="Sulfatase N-terminal" evidence="17">
    <location>
        <begin position="37"/>
        <end position="379"/>
    </location>
</feature>
<keyword evidence="19" id="KW-1185">Reference proteome</keyword>
<dbReference type="PROSITE" id="PS00523">
    <property type="entry name" value="SULFATASE_1"/>
    <property type="match status" value="1"/>
</dbReference>
<dbReference type="EC" id="3.1.6.1" evidence="11"/>
<evidence type="ECO:0000256" key="12">
    <source>
        <dbReference type="ARBA" id="ARBA00048030"/>
    </source>
</evidence>
<dbReference type="GO" id="GO:0005764">
    <property type="term" value="C:lysosome"/>
    <property type="evidence" value="ECO:0007669"/>
    <property type="project" value="UniProtKB-SubCell"/>
</dbReference>
<dbReference type="OMA" id="HVACRCQ"/>
<dbReference type="PANTHER" id="PTHR42693">
    <property type="entry name" value="ARYLSULFATASE FAMILY MEMBER"/>
    <property type="match status" value="1"/>
</dbReference>
<dbReference type="GO" id="GO:0046872">
    <property type="term" value="F:metal ion binding"/>
    <property type="evidence" value="ECO:0007669"/>
    <property type="project" value="UniProtKB-KW"/>
</dbReference>
<evidence type="ECO:0000313" key="19">
    <source>
        <dbReference type="Proteomes" id="UP000288216"/>
    </source>
</evidence>
<evidence type="ECO:0000256" key="7">
    <source>
        <dbReference type="ARBA" id="ARBA00022837"/>
    </source>
</evidence>
<comment type="caution">
    <text evidence="18">The sequence shown here is derived from an EMBL/GenBank/DDBJ whole genome shotgun (WGS) entry which is preliminary data.</text>
</comment>
<evidence type="ECO:0000313" key="18">
    <source>
        <dbReference type="EMBL" id="GCB73143.1"/>
    </source>
</evidence>
<dbReference type="STRING" id="75743.A0A401PJ33"/>
<evidence type="ECO:0000259" key="17">
    <source>
        <dbReference type="Pfam" id="PF00884"/>
    </source>
</evidence>
<keyword evidence="10" id="KW-0458">Lysosome</keyword>
<sequence>MEVFSMMAFFTVALISGFLYYNVDFNTVHVGTYSGKPNFIIILADDIGWGDLGANWPLTKETPNLDKMAKEGMRFEDFHAAASTCSPSRASLLTGRLGLRNGVTHNFALSSVAGLPLNETTLAQVLKEANYSTAVIGKWHLGHHGYYHPNFRGFDYYFGIPYSNDMGCTDDPGFNIPPCPPCPRDSVMKSCKHNPCTTDVALPLLENQRIMEQPVNLSSLAERYTDKAIQFIQQARKSLHPFFLYFAPAHMHVPLQCNSRFANTSKRGPYGDSLRELDHIIGRILEAVNTDFHKNTLVWFAGDNGPWSEKCEFSGTAGPFVGAWQTNKGGSSAKRTTWEGGHRVPAVAYWPEKIPANSTSGSLLSTLDIFSTLISLANVSLPPNRRYDSLDITEVLLGQSDYGHQALFHPNSGAAGQFGDLKTIRLKQYKAFYLTGGAKACKGDKGPEQHHDPPLIFNLLNDTAELLPLDPVTPEYRAVLPQIKATLNSILLEISTDNISLADYSHDPAVILCCQPKHVVCRCENWT</sequence>
<comment type="similarity">
    <text evidence="3">Belongs to the sulfatase family.</text>
</comment>
<dbReference type="Gene3D" id="3.40.720.10">
    <property type="entry name" value="Alkaline Phosphatase, subunit A"/>
    <property type="match status" value="1"/>
</dbReference>
<evidence type="ECO:0000256" key="11">
    <source>
        <dbReference type="ARBA" id="ARBA00035026"/>
    </source>
</evidence>
<dbReference type="FunFam" id="3.30.1120.10:FF:000006">
    <property type="entry name" value="Arylsulfatase G"/>
    <property type="match status" value="1"/>
</dbReference>
<evidence type="ECO:0000256" key="2">
    <source>
        <dbReference type="ARBA" id="ARBA00004371"/>
    </source>
</evidence>
<evidence type="ECO:0000256" key="10">
    <source>
        <dbReference type="ARBA" id="ARBA00023228"/>
    </source>
</evidence>
<comment type="cofactor">
    <cofactor evidence="1">
        <name>Ca(2+)</name>
        <dbReference type="ChEBI" id="CHEBI:29108"/>
    </cofactor>
</comment>
<comment type="catalytic activity">
    <reaction evidence="12">
        <text>an aryl sulfate + H2O = a phenol + sulfate + H(+)</text>
        <dbReference type="Rhea" id="RHEA:17261"/>
        <dbReference type="ChEBI" id="CHEBI:15377"/>
        <dbReference type="ChEBI" id="CHEBI:15378"/>
        <dbReference type="ChEBI" id="CHEBI:16189"/>
        <dbReference type="ChEBI" id="CHEBI:33853"/>
        <dbReference type="ChEBI" id="CHEBI:140317"/>
        <dbReference type="EC" id="3.1.6.1"/>
    </reaction>
</comment>
<dbReference type="EMBL" id="BFAA01000595">
    <property type="protein sequence ID" value="GCB73143.1"/>
    <property type="molecule type" value="Genomic_DNA"/>
</dbReference>
<reference evidence="18 19" key="1">
    <citation type="journal article" date="2018" name="Nat. Ecol. Evol.">
        <title>Shark genomes provide insights into elasmobranch evolution and the origin of vertebrates.</title>
        <authorList>
            <person name="Hara Y"/>
            <person name="Yamaguchi K"/>
            <person name="Onimaru K"/>
            <person name="Kadota M"/>
            <person name="Koyanagi M"/>
            <person name="Keeley SD"/>
            <person name="Tatsumi K"/>
            <person name="Tanaka K"/>
            <person name="Motone F"/>
            <person name="Kageyama Y"/>
            <person name="Nozu R"/>
            <person name="Adachi N"/>
            <person name="Nishimura O"/>
            <person name="Nakagawa R"/>
            <person name="Tanegashima C"/>
            <person name="Kiyatake I"/>
            <person name="Matsumoto R"/>
            <person name="Murakumo K"/>
            <person name="Nishida K"/>
            <person name="Terakita A"/>
            <person name="Kuratani S"/>
            <person name="Sato K"/>
            <person name="Hyodo S Kuraku.S."/>
        </authorList>
    </citation>
    <scope>NUCLEOTIDE SEQUENCE [LARGE SCALE GENOMIC DNA]</scope>
</reference>
<dbReference type="GO" id="GO:0033889">
    <property type="term" value="F:N-sulfoglucosamine-3-sulfatase activity"/>
    <property type="evidence" value="ECO:0007669"/>
    <property type="project" value="UniProtKB-EC"/>
</dbReference>
<evidence type="ECO:0000256" key="1">
    <source>
        <dbReference type="ARBA" id="ARBA00001913"/>
    </source>
</evidence>
<dbReference type="FunFam" id="3.40.720.10:FF:000031">
    <property type="entry name" value="arylsulfatase G isoform X1"/>
    <property type="match status" value="1"/>
</dbReference>
<dbReference type="Gene3D" id="3.30.1120.10">
    <property type="match status" value="1"/>
</dbReference>
<evidence type="ECO:0000256" key="4">
    <source>
        <dbReference type="ARBA" id="ARBA00022723"/>
    </source>
</evidence>
<keyword evidence="7" id="KW-0106">Calcium</keyword>
<name>A0A401PJ33_SCYTO</name>
<accession>A0A401PJ33</accession>
<evidence type="ECO:0000256" key="15">
    <source>
        <dbReference type="ARBA" id="ARBA00074875"/>
    </source>
</evidence>
<evidence type="ECO:0000256" key="5">
    <source>
        <dbReference type="ARBA" id="ARBA00022729"/>
    </source>
</evidence>
<gene>
    <name evidence="18" type="ORF">scyTo_0002373</name>
</gene>
<dbReference type="SUPFAM" id="SSF53649">
    <property type="entry name" value="Alkaline phosphatase-like"/>
    <property type="match status" value="1"/>
</dbReference>
<dbReference type="OrthoDB" id="103349at2759"/>
<dbReference type="InterPro" id="IPR017850">
    <property type="entry name" value="Alkaline_phosphatase_core_sf"/>
</dbReference>
<evidence type="ECO:0000256" key="8">
    <source>
        <dbReference type="ARBA" id="ARBA00023157"/>
    </source>
</evidence>
<comment type="subcellular location">
    <subcellularLocation>
        <location evidence="2">Lysosome</location>
    </subcellularLocation>
</comment>
<keyword evidence="4" id="KW-0479">Metal-binding</keyword>
<evidence type="ECO:0000256" key="13">
    <source>
        <dbReference type="ARBA" id="ARBA00052523"/>
    </source>
</evidence>
<protein>
    <recommendedName>
        <fullName evidence="15">Arylsulfatase G</fullName>
        <ecNumber evidence="11">3.1.6.1</ecNumber>
        <ecNumber evidence="14">3.1.6.15</ecNumber>
    </recommendedName>
    <alternativeName>
        <fullName evidence="16">N-sulfoglucosamine-3-sulfatase</fullName>
    </alternativeName>
</protein>
<evidence type="ECO:0000256" key="16">
    <source>
        <dbReference type="ARBA" id="ARBA00079086"/>
    </source>
</evidence>
<dbReference type="PANTHER" id="PTHR42693:SF42">
    <property type="entry name" value="ARYLSULFATASE G"/>
    <property type="match status" value="1"/>
</dbReference>
<keyword evidence="6" id="KW-0378">Hydrolase</keyword>
<evidence type="ECO:0000256" key="6">
    <source>
        <dbReference type="ARBA" id="ARBA00022801"/>
    </source>
</evidence>
<dbReference type="Pfam" id="PF00884">
    <property type="entry name" value="Sulfatase"/>
    <property type="match status" value="1"/>
</dbReference>
<evidence type="ECO:0000256" key="14">
    <source>
        <dbReference type="ARBA" id="ARBA00066410"/>
    </source>
</evidence>
<organism evidence="18 19">
    <name type="scientific">Scyliorhinus torazame</name>
    <name type="common">Cloudy catshark</name>
    <name type="synonym">Catulus torazame</name>
    <dbReference type="NCBI Taxonomy" id="75743"/>
    <lineage>
        <taxon>Eukaryota</taxon>
        <taxon>Metazoa</taxon>
        <taxon>Chordata</taxon>
        <taxon>Craniata</taxon>
        <taxon>Vertebrata</taxon>
        <taxon>Chondrichthyes</taxon>
        <taxon>Elasmobranchii</taxon>
        <taxon>Galeomorphii</taxon>
        <taxon>Galeoidea</taxon>
        <taxon>Carcharhiniformes</taxon>
        <taxon>Scyliorhinidae</taxon>
        <taxon>Scyliorhinus</taxon>
    </lineage>
</organism>
<dbReference type="InterPro" id="IPR024607">
    <property type="entry name" value="Sulfatase_CS"/>
</dbReference>
<dbReference type="Pfam" id="PF14707">
    <property type="entry name" value="Sulfatase_C"/>
    <property type="match status" value="1"/>
</dbReference>
<keyword evidence="8" id="KW-1015">Disulfide bond</keyword>
<dbReference type="InterPro" id="IPR050738">
    <property type="entry name" value="Sulfatase"/>
</dbReference>
<evidence type="ECO:0000256" key="9">
    <source>
        <dbReference type="ARBA" id="ARBA00023180"/>
    </source>
</evidence>